<feature type="site" description="Increases basicity of active site Tyr" evidence="11">
    <location>
        <position position="110"/>
    </location>
</feature>
<evidence type="ECO:0000256" key="4">
    <source>
        <dbReference type="ARBA" id="ARBA00022801"/>
    </source>
</evidence>
<keyword evidence="8 12" id="KW-0326">Glycosidase</keyword>
<dbReference type="PROSITE" id="PS01324">
    <property type="entry name" value="GLYCOSYL_HYDROL_F4"/>
    <property type="match status" value="1"/>
</dbReference>
<evidence type="ECO:0000256" key="5">
    <source>
        <dbReference type="ARBA" id="ARBA00023027"/>
    </source>
</evidence>
<dbReference type="EC" id="3.2.1.22" evidence="14"/>
<dbReference type="SUPFAM" id="SSF56327">
    <property type="entry name" value="LDH C-terminal domain-like"/>
    <property type="match status" value="1"/>
</dbReference>
<dbReference type="GO" id="GO:0004557">
    <property type="term" value="F:alpha-galactosidase activity"/>
    <property type="evidence" value="ECO:0007669"/>
    <property type="project" value="UniProtKB-EC"/>
</dbReference>
<reference evidence="15" key="1">
    <citation type="submission" date="2015-09" db="EMBL/GenBank/DDBJ databases">
        <authorList>
            <person name="Rodrigo-Torres L."/>
            <person name="Arahal D.R."/>
        </authorList>
    </citation>
    <scope>NUCLEOTIDE SEQUENCE [LARGE SCALE GENOMIC DNA]</scope>
    <source>
        <strain evidence="15">CECT 4293</strain>
    </source>
</reference>
<dbReference type="Gene3D" id="3.90.1820.10">
    <property type="entry name" value="AglA-like glucosidase"/>
    <property type="match status" value="1"/>
</dbReference>
<dbReference type="InterPro" id="IPR015955">
    <property type="entry name" value="Lactate_DH/Glyco_Ohase_4_C"/>
</dbReference>
<name>A0A0N7LNA4_9RHOB</name>
<feature type="binding site" evidence="10">
    <location>
        <position position="170"/>
    </location>
    <ligand>
        <name>Mn(2+)</name>
        <dbReference type="ChEBI" id="CHEBI:29035"/>
    </ligand>
</feature>
<evidence type="ECO:0000256" key="1">
    <source>
        <dbReference type="ARBA" id="ARBA00001936"/>
    </source>
</evidence>
<evidence type="ECO:0000313" key="15">
    <source>
        <dbReference type="Proteomes" id="UP000050786"/>
    </source>
</evidence>
<evidence type="ECO:0000256" key="11">
    <source>
        <dbReference type="PIRSR" id="PIRSR601088-4"/>
    </source>
</evidence>
<evidence type="ECO:0000256" key="10">
    <source>
        <dbReference type="PIRSR" id="PIRSR601088-3"/>
    </source>
</evidence>
<evidence type="ECO:0000259" key="13">
    <source>
        <dbReference type="Pfam" id="PF11975"/>
    </source>
</evidence>
<dbReference type="EMBL" id="CYPS01000010">
    <property type="protein sequence ID" value="CUH41868.1"/>
    <property type="molecule type" value="Genomic_DNA"/>
</dbReference>
<proteinExistence type="inferred from homology"/>
<evidence type="ECO:0000256" key="3">
    <source>
        <dbReference type="ARBA" id="ARBA00022723"/>
    </source>
</evidence>
<gene>
    <name evidence="14" type="primary">melA</name>
    <name evidence="14" type="ORF">RUM4293_00752</name>
</gene>
<keyword evidence="10" id="KW-0170">Cobalt</keyword>
<evidence type="ECO:0000256" key="9">
    <source>
        <dbReference type="PIRSR" id="PIRSR601088-2"/>
    </source>
</evidence>
<keyword evidence="10" id="KW-0533">Nickel</keyword>
<keyword evidence="4 12" id="KW-0378">Hydrolase</keyword>
<feature type="domain" description="Glycosyl hydrolase family 4 C-terminal" evidence="13">
    <location>
        <begin position="195"/>
        <end position="412"/>
    </location>
</feature>
<dbReference type="InterPro" id="IPR036291">
    <property type="entry name" value="NAD(P)-bd_dom_sf"/>
</dbReference>
<feature type="binding site" evidence="9">
    <location>
        <position position="148"/>
    </location>
    <ligand>
        <name>substrate</name>
    </ligand>
</feature>
<dbReference type="PANTHER" id="PTHR32092:SF6">
    <property type="entry name" value="ALPHA-GALACTOSIDASE"/>
    <property type="match status" value="1"/>
</dbReference>
<keyword evidence="6 10" id="KW-0464">Manganese</keyword>
<dbReference type="SUPFAM" id="SSF51735">
    <property type="entry name" value="NAD(P)-binding Rossmann-fold domains"/>
    <property type="match status" value="1"/>
</dbReference>
<evidence type="ECO:0000256" key="8">
    <source>
        <dbReference type="ARBA" id="ARBA00023295"/>
    </source>
</evidence>
<protein>
    <submittedName>
        <fullName evidence="14">Alpha-galactosidase</fullName>
        <ecNumber evidence="14">3.2.1.22</ecNumber>
    </submittedName>
</protein>
<dbReference type="GO" id="GO:0005975">
    <property type="term" value="P:carbohydrate metabolic process"/>
    <property type="evidence" value="ECO:0007669"/>
    <property type="project" value="InterPro"/>
</dbReference>
<dbReference type="AlphaFoldDB" id="A0A0N7LNA4"/>
<keyword evidence="7" id="KW-0119">Carbohydrate metabolism</keyword>
<evidence type="ECO:0000256" key="7">
    <source>
        <dbReference type="ARBA" id="ARBA00023277"/>
    </source>
</evidence>
<keyword evidence="5 12" id="KW-0520">NAD</keyword>
<dbReference type="GO" id="GO:0046872">
    <property type="term" value="F:metal ion binding"/>
    <property type="evidence" value="ECO:0007669"/>
    <property type="project" value="UniProtKB-KW"/>
</dbReference>
<evidence type="ECO:0000256" key="2">
    <source>
        <dbReference type="ARBA" id="ARBA00010141"/>
    </source>
</evidence>
<comment type="cofactor">
    <cofactor evidence="1">
        <name>Mn(2+)</name>
        <dbReference type="ChEBI" id="CHEBI:29035"/>
    </cofactor>
</comment>
<dbReference type="Proteomes" id="UP000050786">
    <property type="component" value="Unassembled WGS sequence"/>
</dbReference>
<accession>A0A0N7LNA4</accession>
<dbReference type="GO" id="GO:0016616">
    <property type="term" value="F:oxidoreductase activity, acting on the CH-OH group of donors, NAD or NADP as acceptor"/>
    <property type="evidence" value="ECO:0007669"/>
    <property type="project" value="InterPro"/>
</dbReference>
<dbReference type="PRINTS" id="PR00732">
    <property type="entry name" value="GLHYDRLASE4"/>
</dbReference>
<dbReference type="InterPro" id="IPR019802">
    <property type="entry name" value="GlycHydrolase_4_CS"/>
</dbReference>
<sequence>MTKITFIGAGSTIFMQNIVGDALLTPALADSHFALMDIDAMRLAESEAVTKAMIRSVGTGATVSTHTDRRAALEGADFVITAFQIGGYKPCTVTDFEIPKQYGLRQTIADTLGVGGIMRGLRTVPVLWDVAQDMMQLCPNATLLQYVNPMAINTWALAERFPTLKHVGLCHSVQNTVEELAHDLDLPKDEFRYKVAGVNHVAFFLRLEHDGRDLYPALRQGYASGQIPKPPLLMPRCANKVRYEVMDHLGYFCTESSEHLAEYVPWFIKDGRQDLIEQFSIPLDEYPTRCEEQIASWKEQAKTLTDGRDIEVIRSHEFAADLMNAIVTDTPYVAYGNLPNTGQIPQLPLGAAVETPCLVDTNGVQPSVVTDIPPQLIALMRSQINVQELTVRALVEQNPEYIYHAAMMDPHTAAELDLRQIRSLVSDLLVAHADWLPDWCKPAKAA</sequence>
<comment type="similarity">
    <text evidence="2 12">Belongs to the glycosyl hydrolase 4 family.</text>
</comment>
<dbReference type="InterPro" id="IPR001088">
    <property type="entry name" value="Glyco_hydro_4"/>
</dbReference>
<evidence type="ECO:0000256" key="12">
    <source>
        <dbReference type="RuleBase" id="RU361152"/>
    </source>
</evidence>
<dbReference type="CDD" id="cd05297">
    <property type="entry name" value="GH4_alpha_glucosidase_galactosidase"/>
    <property type="match status" value="1"/>
</dbReference>
<dbReference type="RefSeq" id="WP_058271995.1">
    <property type="nucleotide sequence ID" value="NZ_CYPS01000010.1"/>
</dbReference>
<dbReference type="InterPro" id="IPR053715">
    <property type="entry name" value="GH4_Enzyme_sf"/>
</dbReference>
<dbReference type="Pfam" id="PF02056">
    <property type="entry name" value="Glyco_hydro_4"/>
    <property type="match status" value="1"/>
</dbReference>
<comment type="cofactor">
    <cofactor evidence="12">
        <name>NAD(+)</name>
        <dbReference type="ChEBI" id="CHEBI:57540"/>
    </cofactor>
    <text evidence="12">Binds 1 NAD(+) per subunit.</text>
</comment>
<keyword evidence="15" id="KW-1185">Reference proteome</keyword>
<evidence type="ECO:0000313" key="14">
    <source>
        <dbReference type="EMBL" id="CUH41868.1"/>
    </source>
</evidence>
<evidence type="ECO:0000256" key="6">
    <source>
        <dbReference type="ARBA" id="ARBA00023211"/>
    </source>
</evidence>
<dbReference type="InterPro" id="IPR022616">
    <property type="entry name" value="Glyco_hydro_4_C"/>
</dbReference>
<dbReference type="Pfam" id="PF11975">
    <property type="entry name" value="Glyco_hydro_4C"/>
    <property type="match status" value="1"/>
</dbReference>
<keyword evidence="3 10" id="KW-0479">Metal-binding</keyword>
<dbReference type="NCBIfam" id="NF011657">
    <property type="entry name" value="PRK15076.1"/>
    <property type="match status" value="1"/>
</dbReference>
<organism evidence="14 15">
    <name type="scientific">Ruegeria atlantica</name>
    <dbReference type="NCBI Taxonomy" id="81569"/>
    <lineage>
        <taxon>Bacteria</taxon>
        <taxon>Pseudomonadati</taxon>
        <taxon>Pseudomonadota</taxon>
        <taxon>Alphaproteobacteria</taxon>
        <taxon>Rhodobacterales</taxon>
        <taxon>Roseobacteraceae</taxon>
        <taxon>Ruegeria</taxon>
    </lineage>
</organism>
<dbReference type="PANTHER" id="PTHR32092">
    <property type="entry name" value="6-PHOSPHO-BETA-GLUCOSIDASE-RELATED"/>
    <property type="match status" value="1"/>
</dbReference>
<feature type="binding site" evidence="10">
    <location>
        <position position="200"/>
    </location>
    <ligand>
        <name>Mn(2+)</name>
        <dbReference type="ChEBI" id="CHEBI:29035"/>
    </ligand>
</feature>
<keyword evidence="10" id="KW-0408">Iron</keyword>